<gene>
    <name evidence="3" type="primary">ybgC</name>
    <name evidence="3" type="ORF">IAD20_02240</name>
</gene>
<dbReference type="Pfam" id="PF13279">
    <property type="entry name" value="4HBT_2"/>
    <property type="match status" value="1"/>
</dbReference>
<proteinExistence type="inferred from homology"/>
<dbReference type="NCBIfam" id="TIGR00051">
    <property type="entry name" value="YbgC/FadM family acyl-CoA thioesterase"/>
    <property type="match status" value="1"/>
</dbReference>
<evidence type="ECO:0000313" key="4">
    <source>
        <dbReference type="Proteomes" id="UP000824107"/>
    </source>
</evidence>
<dbReference type="Proteomes" id="UP000824107">
    <property type="component" value="Unassembled WGS sequence"/>
</dbReference>
<reference evidence="3" key="1">
    <citation type="submission" date="2020-10" db="EMBL/GenBank/DDBJ databases">
        <authorList>
            <person name="Gilroy R."/>
        </authorList>
    </citation>
    <scope>NUCLEOTIDE SEQUENCE</scope>
    <source>
        <strain evidence="3">ChiW3-316</strain>
    </source>
</reference>
<protein>
    <submittedName>
        <fullName evidence="3">Tol-pal system-associated acyl-CoA thioesterase</fullName>
    </submittedName>
</protein>
<comment type="similarity">
    <text evidence="1">Belongs to the 4-hydroxybenzoyl-CoA thioesterase family.</text>
</comment>
<evidence type="ECO:0000256" key="1">
    <source>
        <dbReference type="ARBA" id="ARBA00005953"/>
    </source>
</evidence>
<dbReference type="GO" id="GO:0047617">
    <property type="term" value="F:fatty acyl-CoA hydrolase activity"/>
    <property type="evidence" value="ECO:0007669"/>
    <property type="project" value="TreeGrafter"/>
</dbReference>
<dbReference type="NCBIfam" id="TIGR02799">
    <property type="entry name" value="thio_ybgC"/>
    <property type="match status" value="1"/>
</dbReference>
<dbReference type="InterPro" id="IPR029069">
    <property type="entry name" value="HotDog_dom_sf"/>
</dbReference>
<keyword evidence="2" id="KW-0378">Hydrolase</keyword>
<dbReference type="PANTHER" id="PTHR31793:SF37">
    <property type="entry name" value="ACYL-COA THIOESTER HYDROLASE YBGC"/>
    <property type="match status" value="1"/>
</dbReference>
<dbReference type="InterPro" id="IPR050563">
    <property type="entry name" value="4-hydroxybenzoyl-CoA_TE"/>
</dbReference>
<dbReference type="FunFam" id="3.10.129.10:FF:000004">
    <property type="entry name" value="Tol-pal system-associated acyl-CoA thioesterase"/>
    <property type="match status" value="1"/>
</dbReference>
<dbReference type="SUPFAM" id="SSF54637">
    <property type="entry name" value="Thioesterase/thiol ester dehydrase-isomerase"/>
    <property type="match status" value="1"/>
</dbReference>
<dbReference type="InterPro" id="IPR014166">
    <property type="entry name" value="Tol-Pal_acyl-CoA_thioesterase"/>
</dbReference>
<dbReference type="CDD" id="cd00586">
    <property type="entry name" value="4HBT"/>
    <property type="match status" value="1"/>
</dbReference>
<dbReference type="EMBL" id="DVNC01000020">
    <property type="protein sequence ID" value="HIU52880.1"/>
    <property type="molecule type" value="Genomic_DNA"/>
</dbReference>
<sequence length="147" mass="16461">MTYDVQPAAGKFYGAKFVYPVRVYYEDTDAGGIVYYANYLRFAERARTEFIRALGCNQQDALEAEDKCGFTVRSCTTDYKLPAVLDDALAVTCELRDAKGASAVMFQEIYRGDTLLATVEVKVAYVNLGRKRPVRIPSELLNKLSCL</sequence>
<dbReference type="AlphaFoldDB" id="A0A9D1SAG5"/>
<organism evidence="3 4">
    <name type="scientific">Candidatus Scatocola faecipullorum</name>
    <dbReference type="NCBI Taxonomy" id="2840917"/>
    <lineage>
        <taxon>Bacteria</taxon>
        <taxon>Pseudomonadati</taxon>
        <taxon>Pseudomonadota</taxon>
        <taxon>Alphaproteobacteria</taxon>
        <taxon>Rhodospirillales</taxon>
        <taxon>Rhodospirillaceae</taxon>
        <taxon>Rhodospirillaceae incertae sedis</taxon>
        <taxon>Candidatus Scatocola</taxon>
    </lineage>
</organism>
<evidence type="ECO:0000256" key="2">
    <source>
        <dbReference type="ARBA" id="ARBA00022801"/>
    </source>
</evidence>
<evidence type="ECO:0000313" key="3">
    <source>
        <dbReference type="EMBL" id="HIU52880.1"/>
    </source>
</evidence>
<dbReference type="PANTHER" id="PTHR31793">
    <property type="entry name" value="4-HYDROXYBENZOYL-COA THIOESTERASE FAMILY MEMBER"/>
    <property type="match status" value="1"/>
</dbReference>
<comment type="caution">
    <text evidence="3">The sequence shown here is derived from an EMBL/GenBank/DDBJ whole genome shotgun (WGS) entry which is preliminary data.</text>
</comment>
<dbReference type="Gene3D" id="3.10.129.10">
    <property type="entry name" value="Hotdog Thioesterase"/>
    <property type="match status" value="1"/>
</dbReference>
<name>A0A9D1SAG5_9PROT</name>
<dbReference type="InterPro" id="IPR006684">
    <property type="entry name" value="YbgC/YbaW"/>
</dbReference>
<reference evidence="3" key="2">
    <citation type="journal article" date="2021" name="PeerJ">
        <title>Extensive microbial diversity within the chicken gut microbiome revealed by metagenomics and culture.</title>
        <authorList>
            <person name="Gilroy R."/>
            <person name="Ravi A."/>
            <person name="Getino M."/>
            <person name="Pursley I."/>
            <person name="Horton D.L."/>
            <person name="Alikhan N.F."/>
            <person name="Baker D."/>
            <person name="Gharbi K."/>
            <person name="Hall N."/>
            <person name="Watson M."/>
            <person name="Adriaenssens E.M."/>
            <person name="Foster-Nyarko E."/>
            <person name="Jarju S."/>
            <person name="Secka A."/>
            <person name="Antonio M."/>
            <person name="Oren A."/>
            <person name="Chaudhuri R.R."/>
            <person name="La Ragione R."/>
            <person name="Hildebrand F."/>
            <person name="Pallen M.J."/>
        </authorList>
    </citation>
    <scope>NUCLEOTIDE SEQUENCE</scope>
    <source>
        <strain evidence="3">ChiW3-316</strain>
    </source>
</reference>
<accession>A0A9D1SAG5</accession>
<dbReference type="PIRSF" id="PIRSF003230">
    <property type="entry name" value="YbgC"/>
    <property type="match status" value="1"/>
</dbReference>